<gene>
    <name evidence="9" type="ORF">CcCBS67573_g05408</name>
</gene>
<dbReference type="GO" id="GO:0000028">
    <property type="term" value="P:ribosomal small subunit assembly"/>
    <property type="evidence" value="ECO:0007669"/>
    <property type="project" value="TreeGrafter"/>
</dbReference>
<comment type="caution">
    <text evidence="9">The sequence shown here is derived from an EMBL/GenBank/DDBJ whole genome shotgun (WGS) entry which is preliminary data.</text>
</comment>
<feature type="repeat" description="WD" evidence="6">
    <location>
        <begin position="475"/>
        <end position="516"/>
    </location>
</feature>
<dbReference type="EMBL" id="QEAP01000193">
    <property type="protein sequence ID" value="TPX73323.1"/>
    <property type="molecule type" value="Genomic_DNA"/>
</dbReference>
<dbReference type="InterPro" id="IPR001680">
    <property type="entry name" value="WD40_rpt"/>
</dbReference>
<dbReference type="STRING" id="246404.A0A507FAM4"/>
<feature type="domain" description="Small-subunit processome Utp12" evidence="8">
    <location>
        <begin position="754"/>
        <end position="857"/>
    </location>
</feature>
<dbReference type="InterPro" id="IPR027145">
    <property type="entry name" value="PWP2"/>
</dbReference>
<dbReference type="GO" id="GO:0000462">
    <property type="term" value="P:maturation of SSU-rRNA from tricistronic rRNA transcript (SSU-rRNA, 5.8S rRNA, LSU-rRNA)"/>
    <property type="evidence" value="ECO:0007669"/>
    <property type="project" value="TreeGrafter"/>
</dbReference>
<evidence type="ECO:0000256" key="7">
    <source>
        <dbReference type="SAM" id="MobiDB-lite"/>
    </source>
</evidence>
<evidence type="ECO:0000313" key="9">
    <source>
        <dbReference type="EMBL" id="TPX73323.1"/>
    </source>
</evidence>
<evidence type="ECO:0000256" key="3">
    <source>
        <dbReference type="ARBA" id="ARBA00022574"/>
    </source>
</evidence>
<sequence length="883" mass="98219">MKLNFKFSNLCGTVYKGGNILFTPAGSSNADCVLSAVGNRVTVFDIPGDKSYTMAFENRKNIERIALSPSGKLLLSIDEDGRALLINFQLQTILHRQSFKTKVKDAQFSPDGKYIAITHGKQIQFWRTPGFTDMEFAPLVLHRTLAGPYDDILSIKWSPDSKFVVCGCKDMTVRVFSTDPIEGFEPSILSGHREAVLGVWFSIDAQTIYSVSKDGSLFVWKYKTVDSIQRDTTPDSKKRKTNATPADQPLRKWMLTNRHYFNQNHAKVVSCDFHAQSNLLVVGFTSGVFGIWELPDFINIHTLSISQKKVDAVTISPSGDWLVFGSSRLGQLLVWEWKSESYVLKQQGHNHEMNCLSYSPDGQYVVTGGDDGKIKLWNTQTGFCFVTFTEHSASVQAVEFSKKKANVVFSSSLDGTVRAFDLVRYRNFRTFTSPTHVQFGCIAVDPSAEVICAGSIDTFEIYMWSVQTGNLLDVLSGHTGPVSCVSFSPIEGKLVSGSWDRSLRTWNVFSRDSASEPFEHGAEILALAYRGDGKEVAVATLDGQITIWDVEMHRQIGIIDGKKDVGGGRKVGDRVTAANSSNGKYFTSVCYTVDGSCLIAGGNSKYVCIYDVKAATLLRKFQISHNLSLDGMHLELDSRNMTEAGPRELIDDTGDMSDMEDRRDMSMPGAKKGDLSLRSKSRPEARTKCVKFAPSGRTWAAASTEGLLLYSLDDAIMFDPFDLEIDITPENILAAIDDTKEYLRALVMSFRLGEQNVIKSVFEKTPVDQVNVVVKGLPHKYLEKLMKFLVERMDTTQSVQLNLMWSLAILRHHGQFLKDRSQEYGGSLRGLVKGITKLQDVISKLTNGNINSLRYLTTQMSLSSKKSNEGKGALDDVRMDALF</sequence>
<dbReference type="AlphaFoldDB" id="A0A507FAM4"/>
<evidence type="ECO:0000259" key="8">
    <source>
        <dbReference type="Pfam" id="PF04003"/>
    </source>
</evidence>
<evidence type="ECO:0000313" key="10">
    <source>
        <dbReference type="Proteomes" id="UP000320333"/>
    </source>
</evidence>
<dbReference type="SUPFAM" id="SSF50998">
    <property type="entry name" value="Quinoprotein alcohol dehydrogenase-like"/>
    <property type="match status" value="1"/>
</dbReference>
<dbReference type="PROSITE" id="PS00678">
    <property type="entry name" value="WD_REPEATS_1"/>
    <property type="match status" value="2"/>
</dbReference>
<dbReference type="Gene3D" id="2.130.10.10">
    <property type="entry name" value="YVTN repeat-like/Quinoprotein amine dehydrogenase"/>
    <property type="match status" value="4"/>
</dbReference>
<feature type="repeat" description="WD" evidence="6">
    <location>
        <begin position="388"/>
        <end position="430"/>
    </location>
</feature>
<dbReference type="CDD" id="cd00200">
    <property type="entry name" value="WD40"/>
    <property type="match status" value="2"/>
</dbReference>
<dbReference type="InterPro" id="IPR036322">
    <property type="entry name" value="WD40_repeat_dom_sf"/>
</dbReference>
<reference evidence="9 10" key="1">
    <citation type="journal article" date="2019" name="Sci. Rep.">
        <title>Comparative genomics of chytrid fungi reveal insights into the obligate biotrophic and pathogenic lifestyle of Synchytrium endobioticum.</title>
        <authorList>
            <person name="van de Vossenberg B.T.L.H."/>
            <person name="Warris S."/>
            <person name="Nguyen H.D.T."/>
            <person name="van Gent-Pelzer M.P.E."/>
            <person name="Joly D.L."/>
            <person name="van de Geest H.C."/>
            <person name="Bonants P.J.M."/>
            <person name="Smith D.S."/>
            <person name="Levesque C.A."/>
            <person name="van der Lee T.A.J."/>
        </authorList>
    </citation>
    <scope>NUCLEOTIDE SEQUENCE [LARGE SCALE GENOMIC DNA]</scope>
    <source>
        <strain evidence="9 10">CBS 675.73</strain>
    </source>
</reference>
<dbReference type="InterPro" id="IPR015943">
    <property type="entry name" value="WD40/YVTN_repeat-like_dom_sf"/>
</dbReference>
<feature type="repeat" description="WD" evidence="6">
    <location>
        <begin position="346"/>
        <end position="387"/>
    </location>
</feature>
<comment type="subcellular location">
    <subcellularLocation>
        <location evidence="1">Nucleus</location>
        <location evidence="1">Nucleolus</location>
    </subcellularLocation>
</comment>
<dbReference type="PROSITE" id="PS50082">
    <property type="entry name" value="WD_REPEATS_2"/>
    <property type="match status" value="5"/>
</dbReference>
<keyword evidence="3 6" id="KW-0853">WD repeat</keyword>
<evidence type="ECO:0000256" key="6">
    <source>
        <dbReference type="PROSITE-ProRule" id="PRU00221"/>
    </source>
</evidence>
<feature type="repeat" description="WD" evidence="6">
    <location>
        <begin position="517"/>
        <end position="558"/>
    </location>
</feature>
<dbReference type="Pfam" id="PF04003">
    <property type="entry name" value="Utp12"/>
    <property type="match status" value="1"/>
</dbReference>
<feature type="compositionally biased region" description="Basic and acidic residues" evidence="7">
    <location>
        <begin position="659"/>
        <end position="678"/>
    </location>
</feature>
<dbReference type="PROSITE" id="PS50294">
    <property type="entry name" value="WD_REPEATS_REGION"/>
    <property type="match status" value="4"/>
</dbReference>
<dbReference type="SMART" id="SM00320">
    <property type="entry name" value="WD40"/>
    <property type="match status" value="13"/>
</dbReference>
<dbReference type="InterPro" id="IPR007148">
    <property type="entry name" value="SSU_processome_Utp12"/>
</dbReference>
<evidence type="ECO:0000256" key="2">
    <source>
        <dbReference type="ARBA" id="ARBA00010226"/>
    </source>
</evidence>
<feature type="repeat" description="WD" evidence="6">
    <location>
        <begin position="189"/>
        <end position="230"/>
    </location>
</feature>
<dbReference type="Proteomes" id="UP000320333">
    <property type="component" value="Unassembled WGS sequence"/>
</dbReference>
<protein>
    <recommendedName>
        <fullName evidence="8">Small-subunit processome Utp12 domain-containing protein</fullName>
    </recommendedName>
</protein>
<accession>A0A507FAM4</accession>
<dbReference type="InterPro" id="IPR011047">
    <property type="entry name" value="Quinoprotein_ADH-like_sf"/>
</dbReference>
<dbReference type="Pfam" id="PF00400">
    <property type="entry name" value="WD40"/>
    <property type="match status" value="6"/>
</dbReference>
<dbReference type="GO" id="GO:0034388">
    <property type="term" value="C:Pwp2p-containing subcomplex of 90S preribosome"/>
    <property type="evidence" value="ECO:0007669"/>
    <property type="project" value="TreeGrafter"/>
</dbReference>
<keyword evidence="4" id="KW-0677">Repeat</keyword>
<proteinExistence type="inferred from homology"/>
<dbReference type="PANTHER" id="PTHR19858">
    <property type="entry name" value="WD40 REPEAT PROTEIN"/>
    <property type="match status" value="1"/>
</dbReference>
<name>A0A507FAM4_9FUNG</name>
<dbReference type="OrthoDB" id="3142434at2759"/>
<keyword evidence="10" id="KW-1185">Reference proteome</keyword>
<dbReference type="GO" id="GO:0032040">
    <property type="term" value="C:small-subunit processome"/>
    <property type="evidence" value="ECO:0007669"/>
    <property type="project" value="TreeGrafter"/>
</dbReference>
<evidence type="ECO:0000256" key="5">
    <source>
        <dbReference type="ARBA" id="ARBA00023242"/>
    </source>
</evidence>
<feature type="region of interest" description="Disordered" evidence="7">
    <location>
        <begin position="646"/>
        <end position="678"/>
    </location>
</feature>
<dbReference type="PANTHER" id="PTHR19858:SF0">
    <property type="entry name" value="PERIODIC TRYPTOPHAN PROTEIN 2 HOMOLOG"/>
    <property type="match status" value="1"/>
</dbReference>
<evidence type="ECO:0000256" key="1">
    <source>
        <dbReference type="ARBA" id="ARBA00004604"/>
    </source>
</evidence>
<organism evidence="9 10">
    <name type="scientific">Chytriomyces confervae</name>
    <dbReference type="NCBI Taxonomy" id="246404"/>
    <lineage>
        <taxon>Eukaryota</taxon>
        <taxon>Fungi</taxon>
        <taxon>Fungi incertae sedis</taxon>
        <taxon>Chytridiomycota</taxon>
        <taxon>Chytridiomycota incertae sedis</taxon>
        <taxon>Chytridiomycetes</taxon>
        <taxon>Chytridiales</taxon>
        <taxon>Chytriomycetaceae</taxon>
        <taxon>Chytriomyces</taxon>
    </lineage>
</organism>
<comment type="similarity">
    <text evidence="2">Belongs to the WD repeat PWP2 family.</text>
</comment>
<keyword evidence="5" id="KW-0539">Nucleus</keyword>
<dbReference type="InterPro" id="IPR019775">
    <property type="entry name" value="WD40_repeat_CS"/>
</dbReference>
<dbReference type="SUPFAM" id="SSF50978">
    <property type="entry name" value="WD40 repeat-like"/>
    <property type="match status" value="2"/>
</dbReference>
<evidence type="ECO:0000256" key="4">
    <source>
        <dbReference type="ARBA" id="ARBA00022737"/>
    </source>
</evidence>